<dbReference type="GO" id="GO:0000160">
    <property type="term" value="P:phosphorelay signal transduction system"/>
    <property type="evidence" value="ECO:0007669"/>
    <property type="project" value="InterPro"/>
</dbReference>
<protein>
    <recommendedName>
        <fullName evidence="2">Response regulatory domain-containing protein</fullName>
    </recommendedName>
</protein>
<dbReference type="PANTHER" id="PTHR44520">
    <property type="entry name" value="RESPONSE REGULATOR RCP1-RELATED"/>
    <property type="match status" value="1"/>
</dbReference>
<evidence type="ECO:0000256" key="1">
    <source>
        <dbReference type="PROSITE-ProRule" id="PRU00169"/>
    </source>
</evidence>
<reference evidence="3 4" key="1">
    <citation type="submission" date="2017-06" db="EMBL/GenBank/DDBJ databases">
        <authorList>
            <person name="Kim H.J."/>
            <person name="Triplett B.A."/>
        </authorList>
    </citation>
    <scope>NUCLEOTIDE SEQUENCE [LARGE SCALE GENOMIC DNA]</scope>
    <source>
        <strain evidence="3 4">DSM 29052</strain>
    </source>
</reference>
<dbReference type="OrthoDB" id="9793549at2"/>
<keyword evidence="1" id="KW-0597">Phosphoprotein</keyword>
<dbReference type="InterPro" id="IPR052893">
    <property type="entry name" value="TCS_response_regulator"/>
</dbReference>
<sequence>MMNETDVTFLVVDDDEVSVMAIERAIRKLNITNPVRIARDGLEALELLTSKDHDPVRRPFIILLDVNMPRMNGHEFLAALRTNPELKGSVVFMLTTSDAPKDVAAAYRQTVAGYIVKEDAYSSIKSAIELLGAYIKIVRLPD</sequence>
<dbReference type="SMART" id="SM00448">
    <property type="entry name" value="REC"/>
    <property type="match status" value="1"/>
</dbReference>
<dbReference type="SUPFAM" id="SSF52172">
    <property type="entry name" value="CheY-like"/>
    <property type="match status" value="1"/>
</dbReference>
<dbReference type="Proteomes" id="UP000198417">
    <property type="component" value="Unassembled WGS sequence"/>
</dbReference>
<proteinExistence type="predicted"/>
<dbReference type="AlphaFoldDB" id="A0A238WZH5"/>
<dbReference type="Gene3D" id="3.40.50.2300">
    <property type="match status" value="1"/>
</dbReference>
<organism evidence="3 4">
    <name type="scientific">Puniceibacterium sediminis</name>
    <dbReference type="NCBI Taxonomy" id="1608407"/>
    <lineage>
        <taxon>Bacteria</taxon>
        <taxon>Pseudomonadati</taxon>
        <taxon>Pseudomonadota</taxon>
        <taxon>Alphaproteobacteria</taxon>
        <taxon>Rhodobacterales</taxon>
        <taxon>Paracoccaceae</taxon>
        <taxon>Puniceibacterium</taxon>
    </lineage>
</organism>
<dbReference type="PROSITE" id="PS50110">
    <property type="entry name" value="RESPONSE_REGULATORY"/>
    <property type="match status" value="1"/>
</dbReference>
<gene>
    <name evidence="3" type="ORF">SAMN06265370_10874</name>
</gene>
<evidence type="ECO:0000259" key="2">
    <source>
        <dbReference type="PROSITE" id="PS50110"/>
    </source>
</evidence>
<dbReference type="InterPro" id="IPR011006">
    <property type="entry name" value="CheY-like_superfamily"/>
</dbReference>
<accession>A0A238WZH5</accession>
<dbReference type="InterPro" id="IPR001789">
    <property type="entry name" value="Sig_transdc_resp-reg_receiver"/>
</dbReference>
<evidence type="ECO:0000313" key="3">
    <source>
        <dbReference type="EMBL" id="SNR51624.1"/>
    </source>
</evidence>
<dbReference type="Pfam" id="PF00072">
    <property type="entry name" value="Response_reg"/>
    <property type="match status" value="1"/>
</dbReference>
<dbReference type="CDD" id="cd17557">
    <property type="entry name" value="REC_Rcp-like"/>
    <property type="match status" value="1"/>
</dbReference>
<name>A0A238WZH5_9RHOB</name>
<dbReference type="RefSeq" id="WP_089270492.1">
    <property type="nucleotide sequence ID" value="NZ_FZNN01000008.1"/>
</dbReference>
<dbReference type="EMBL" id="FZNN01000008">
    <property type="protein sequence ID" value="SNR51624.1"/>
    <property type="molecule type" value="Genomic_DNA"/>
</dbReference>
<keyword evidence="4" id="KW-1185">Reference proteome</keyword>
<feature type="domain" description="Response regulatory" evidence="2">
    <location>
        <begin position="8"/>
        <end position="132"/>
    </location>
</feature>
<feature type="modified residue" description="4-aspartylphosphate" evidence="1">
    <location>
        <position position="65"/>
    </location>
</feature>
<evidence type="ECO:0000313" key="4">
    <source>
        <dbReference type="Proteomes" id="UP000198417"/>
    </source>
</evidence>
<dbReference type="PANTHER" id="PTHR44520:SF2">
    <property type="entry name" value="RESPONSE REGULATOR RCP1"/>
    <property type="match status" value="1"/>
</dbReference>